<dbReference type="PANTHER" id="PTHR43792">
    <property type="entry name" value="GNAT FAMILY, PUTATIVE (AFU_ORTHOLOGUE AFUA_3G00765)-RELATED-RELATED"/>
    <property type="match status" value="1"/>
</dbReference>
<evidence type="ECO:0000256" key="1">
    <source>
        <dbReference type="ARBA" id="ARBA00022679"/>
    </source>
</evidence>
<evidence type="ECO:0000256" key="3">
    <source>
        <dbReference type="ARBA" id="ARBA00038502"/>
    </source>
</evidence>
<keyword evidence="7" id="KW-1185">Reference proteome</keyword>
<proteinExistence type="inferred from homology"/>
<dbReference type="GO" id="GO:0016747">
    <property type="term" value="F:acyltransferase activity, transferring groups other than amino-acyl groups"/>
    <property type="evidence" value="ECO:0007669"/>
    <property type="project" value="InterPro"/>
</dbReference>
<dbReference type="EMBL" id="WUUU01000082">
    <property type="protein sequence ID" value="MXR21086.1"/>
    <property type="molecule type" value="Genomic_DNA"/>
</dbReference>
<dbReference type="Gene3D" id="3.40.630.30">
    <property type="match status" value="1"/>
</dbReference>
<dbReference type="RefSeq" id="WP_159526585.1">
    <property type="nucleotide sequence ID" value="NZ_WUUU01000082.1"/>
</dbReference>
<protein>
    <submittedName>
        <fullName evidence="6">GNAT family N-acetyltransferase</fullName>
    </submittedName>
</protein>
<keyword evidence="1 6" id="KW-0808">Transferase</keyword>
<gene>
    <name evidence="6" type="ORF">GRX66_10885</name>
</gene>
<dbReference type="PANTHER" id="PTHR43792:SF8">
    <property type="entry name" value="[RIBOSOMAL PROTEIN US5]-ALANINE N-ACETYLTRANSFERASE"/>
    <property type="match status" value="1"/>
</dbReference>
<feature type="region of interest" description="Disordered" evidence="4">
    <location>
        <begin position="76"/>
        <end position="106"/>
    </location>
</feature>
<dbReference type="InterPro" id="IPR051531">
    <property type="entry name" value="N-acetyltransferase"/>
</dbReference>
<sequence>MPGPVVERGDRLTFRTVERDDAEFLQRANTDPRIRWSLGLTEHGNLETCRERIERDAEGDGTHGFVVCLDGEAEATTEPASGVPASHESPAGDETAAGHPGEGDATPIGAAYARGLDGDRAWLAYWLLPAYQCEGYGRELGELVVDHAFTASAVHGVSAAAFAFNEASRGLLASLGFTEDCCEREAYYGHGGHHDMYVYSLLRREWNAVRGQ</sequence>
<comment type="similarity">
    <text evidence="3">Belongs to the acetyltransferase family. RimJ subfamily.</text>
</comment>
<dbReference type="InterPro" id="IPR000182">
    <property type="entry name" value="GNAT_dom"/>
</dbReference>
<dbReference type="AlphaFoldDB" id="A0A6B0SKQ1"/>
<evidence type="ECO:0000259" key="5">
    <source>
        <dbReference type="PROSITE" id="PS51186"/>
    </source>
</evidence>
<dbReference type="PROSITE" id="PS51186">
    <property type="entry name" value="GNAT"/>
    <property type="match status" value="1"/>
</dbReference>
<evidence type="ECO:0000256" key="2">
    <source>
        <dbReference type="ARBA" id="ARBA00023315"/>
    </source>
</evidence>
<dbReference type="SUPFAM" id="SSF55729">
    <property type="entry name" value="Acyl-CoA N-acyltransferases (Nat)"/>
    <property type="match status" value="1"/>
</dbReference>
<evidence type="ECO:0000313" key="6">
    <source>
        <dbReference type="EMBL" id="MXR21086.1"/>
    </source>
</evidence>
<comment type="caution">
    <text evidence="6">The sequence shown here is derived from an EMBL/GenBank/DDBJ whole genome shotgun (WGS) entry which is preliminary data.</text>
</comment>
<feature type="domain" description="N-acetyltransferase" evidence="5">
    <location>
        <begin position="12"/>
        <end position="204"/>
    </location>
</feature>
<evidence type="ECO:0000313" key="7">
    <source>
        <dbReference type="Proteomes" id="UP000471521"/>
    </source>
</evidence>
<dbReference type="InterPro" id="IPR016181">
    <property type="entry name" value="Acyl_CoA_acyltransferase"/>
</dbReference>
<evidence type="ECO:0000256" key="4">
    <source>
        <dbReference type="SAM" id="MobiDB-lite"/>
    </source>
</evidence>
<organism evidence="6 7">
    <name type="scientific">Halobacterium bonnevillei</name>
    <dbReference type="NCBI Taxonomy" id="2692200"/>
    <lineage>
        <taxon>Archaea</taxon>
        <taxon>Methanobacteriati</taxon>
        <taxon>Methanobacteriota</taxon>
        <taxon>Stenosarchaea group</taxon>
        <taxon>Halobacteria</taxon>
        <taxon>Halobacteriales</taxon>
        <taxon>Halobacteriaceae</taxon>
        <taxon>Halobacterium</taxon>
    </lineage>
</organism>
<dbReference type="Pfam" id="PF13302">
    <property type="entry name" value="Acetyltransf_3"/>
    <property type="match status" value="1"/>
</dbReference>
<name>A0A6B0SKQ1_9EURY</name>
<accession>A0A6B0SKQ1</accession>
<dbReference type="Proteomes" id="UP000471521">
    <property type="component" value="Unassembled WGS sequence"/>
</dbReference>
<keyword evidence="2" id="KW-0012">Acyltransferase</keyword>
<dbReference type="OrthoDB" id="120213at2157"/>
<reference evidence="6 7" key="1">
    <citation type="submission" date="2019-12" db="EMBL/GenBank/DDBJ databases">
        <title>Isolation and characterization of three novel carbon monoxide-oxidizing members of Halobacteria from salione crusts and soils.</title>
        <authorList>
            <person name="Myers M.R."/>
            <person name="King G.M."/>
        </authorList>
    </citation>
    <scope>NUCLEOTIDE SEQUENCE [LARGE SCALE GENOMIC DNA]</scope>
    <source>
        <strain evidence="6 7">PCN9</strain>
    </source>
</reference>